<sequence length="71" mass="7848">MWMNPIQEAYETVHDRLRTRLEPAIVEFEWPSLRVAALSGASLDSAAAWITYLDAAPSLIERPATAYAGGE</sequence>
<accession>A0A164IY71</accession>
<reference evidence="1 2" key="1">
    <citation type="submission" date="2016-04" db="EMBL/GenBank/DDBJ databases">
        <authorList>
            <person name="Evans L.H."/>
            <person name="Alamgir A."/>
            <person name="Owens N."/>
            <person name="Weber N.D."/>
            <person name="Virtaneva K."/>
            <person name="Barbian K."/>
            <person name="Babar A."/>
            <person name="Rosenke K."/>
        </authorList>
    </citation>
    <scope>NUCLEOTIDE SEQUENCE [LARGE SCALE GENOMIC DNA]</scope>
    <source>
        <strain evidence="1 2">IFM 0406</strain>
    </source>
</reference>
<dbReference type="Proteomes" id="UP000076512">
    <property type="component" value="Unassembled WGS sequence"/>
</dbReference>
<proteinExistence type="predicted"/>
<keyword evidence="2" id="KW-1185">Reference proteome</keyword>
<organism evidence="1 2">
    <name type="scientific">Nocardia terpenica</name>
    <dbReference type="NCBI Taxonomy" id="455432"/>
    <lineage>
        <taxon>Bacteria</taxon>
        <taxon>Bacillati</taxon>
        <taxon>Actinomycetota</taxon>
        <taxon>Actinomycetes</taxon>
        <taxon>Mycobacteriales</taxon>
        <taxon>Nocardiaceae</taxon>
        <taxon>Nocardia</taxon>
    </lineage>
</organism>
<comment type="caution">
    <text evidence="1">The sequence shown here is derived from an EMBL/GenBank/DDBJ whole genome shotgun (WGS) entry which is preliminary data.</text>
</comment>
<gene>
    <name evidence="1" type="ORF">AWN90_04385</name>
</gene>
<protein>
    <submittedName>
        <fullName evidence="1">Uncharacterized protein</fullName>
    </submittedName>
</protein>
<name>A0A164IY71_9NOCA</name>
<dbReference type="AlphaFoldDB" id="A0A164IY71"/>
<evidence type="ECO:0000313" key="2">
    <source>
        <dbReference type="Proteomes" id="UP000076512"/>
    </source>
</evidence>
<evidence type="ECO:0000313" key="1">
    <source>
        <dbReference type="EMBL" id="KZM69852.1"/>
    </source>
</evidence>
<dbReference type="EMBL" id="LWGR01000016">
    <property type="protein sequence ID" value="KZM69852.1"/>
    <property type="molecule type" value="Genomic_DNA"/>
</dbReference>